<organism evidence="2 3">
    <name type="scientific">Streptomyces tunisiensis</name>
    <dbReference type="NCBI Taxonomy" id="948699"/>
    <lineage>
        <taxon>Bacteria</taxon>
        <taxon>Bacillati</taxon>
        <taxon>Actinomycetota</taxon>
        <taxon>Actinomycetes</taxon>
        <taxon>Kitasatosporales</taxon>
        <taxon>Streptomycetaceae</taxon>
        <taxon>Streptomyces</taxon>
    </lineage>
</organism>
<dbReference type="EMBL" id="BAABBU010000037">
    <property type="protein sequence ID" value="GAA4152282.1"/>
    <property type="molecule type" value="Genomic_DNA"/>
</dbReference>
<sequence length="214" mass="24019">MSQEPSRWYRGRLVGGPFRTFDPGECTALERELGLPLPPAYRSFLAAAGGERLDYSVRLPACEPEPIQSFDNLYQLGRDDAGEYGWGTLLGEYRRSRDGWLAENVPLTGLLPIARNGGSDVLYLDLNPPTHGQLHAFVHAIDWPGYLGDHVFTKVADDFDAYLDNLFIDPDTAEDVWADVAGSDPSDPWRRTVEEWLDKELPAWRAEAWATPLI</sequence>
<dbReference type="InterPro" id="IPR018958">
    <property type="entry name" value="Knr4/Smi1-like_dom"/>
</dbReference>
<comment type="caution">
    <text evidence="2">The sequence shown here is derived from an EMBL/GenBank/DDBJ whole genome shotgun (WGS) entry which is preliminary data.</text>
</comment>
<dbReference type="SMART" id="SM00860">
    <property type="entry name" value="SMI1_KNR4"/>
    <property type="match status" value="1"/>
</dbReference>
<proteinExistence type="predicted"/>
<evidence type="ECO:0000313" key="2">
    <source>
        <dbReference type="EMBL" id="GAA4152282.1"/>
    </source>
</evidence>
<dbReference type="Pfam" id="PF09346">
    <property type="entry name" value="SMI1_KNR4"/>
    <property type="match status" value="1"/>
</dbReference>
<feature type="domain" description="Knr4/Smi1-like" evidence="1">
    <location>
        <begin position="20"/>
        <end position="199"/>
    </location>
</feature>
<dbReference type="RefSeq" id="WP_346158376.1">
    <property type="nucleotide sequence ID" value="NZ_BAABBU010000037.1"/>
</dbReference>
<reference evidence="3" key="1">
    <citation type="journal article" date="2019" name="Int. J. Syst. Evol. Microbiol.">
        <title>The Global Catalogue of Microorganisms (GCM) 10K type strain sequencing project: providing services to taxonomists for standard genome sequencing and annotation.</title>
        <authorList>
            <consortium name="The Broad Institute Genomics Platform"/>
            <consortium name="The Broad Institute Genome Sequencing Center for Infectious Disease"/>
            <person name="Wu L."/>
            <person name="Ma J."/>
        </authorList>
    </citation>
    <scope>NUCLEOTIDE SEQUENCE [LARGE SCALE GENOMIC DNA]</scope>
    <source>
        <strain evidence="3">JCM 17589</strain>
    </source>
</reference>
<dbReference type="Gene3D" id="3.40.1580.10">
    <property type="entry name" value="SMI1/KNR4-like"/>
    <property type="match status" value="1"/>
</dbReference>
<name>A0ABP7ZBD2_9ACTN</name>
<gene>
    <name evidence="2" type="ORF">GCM10022285_64510</name>
</gene>
<evidence type="ECO:0000259" key="1">
    <source>
        <dbReference type="SMART" id="SM00860"/>
    </source>
</evidence>
<keyword evidence="3" id="KW-1185">Reference proteome</keyword>
<accession>A0ABP7ZBD2</accession>
<dbReference type="SUPFAM" id="SSF160631">
    <property type="entry name" value="SMI1/KNR4-like"/>
    <property type="match status" value="1"/>
</dbReference>
<dbReference type="InterPro" id="IPR037883">
    <property type="entry name" value="Knr4/Smi1-like_sf"/>
</dbReference>
<dbReference type="Proteomes" id="UP001501845">
    <property type="component" value="Unassembled WGS sequence"/>
</dbReference>
<protein>
    <recommendedName>
        <fullName evidence="1">Knr4/Smi1-like domain-containing protein</fullName>
    </recommendedName>
</protein>
<evidence type="ECO:0000313" key="3">
    <source>
        <dbReference type="Proteomes" id="UP001501845"/>
    </source>
</evidence>